<comment type="similarity">
    <text evidence="1">Belongs to the peptidase A1 family.</text>
</comment>
<keyword evidence="5" id="KW-0064">Aspartyl protease</keyword>
<proteinExistence type="inferred from homology"/>
<dbReference type="Pfam" id="PF14541">
    <property type="entry name" value="TAXi_C"/>
    <property type="match status" value="1"/>
</dbReference>
<dbReference type="FunFam" id="2.40.70.10:FF:000027">
    <property type="entry name" value="Aspartic proteinase Asp1 isoform A"/>
    <property type="match status" value="1"/>
</dbReference>
<keyword evidence="13" id="KW-1185">Reference proteome</keyword>
<evidence type="ECO:0000256" key="6">
    <source>
        <dbReference type="ARBA" id="ARBA00022801"/>
    </source>
</evidence>
<evidence type="ECO:0000256" key="8">
    <source>
        <dbReference type="ARBA" id="ARBA00077656"/>
    </source>
</evidence>
<sequence>MHRKVYLEALVLYLLMWAAIGAHQPQKQLKSGRLSGSSVIFPVSGSVYPQGYYYVTMSFGHPSKKYFLDIDTGSDLTWLQCDAPCAQCTPAPNSLYKPKSNLISCTHPVCTSLQGTNIPDCRDPNEQCDYKIDYADYGSSLGVLVKDSVSLNLTNGAVVAPQVVFGCGYNQEVIDSANRPFTDGVLGLGLGNSNILSQLRALGVTRNVVGHCFSGQGGGFLFFGDDFLPKSGITWKKISTHHLKHYSLGSADVRFGGQPTNIKGLEIVFDSGSTYSYFVSQAYKVIVSMIMENLNGKLKDAVEDKSLPMCWKGPKPFKSIRDAASYFKPLVLSFTNEKNVHFQMPPESYLIITGKGNACLGILNGDEVGLDDMNLIGDISLQDKLVIYDNERRRIGWAPAKCNRPSNVVRDYGDDFSLPSPADNGFWKNVTRSFWFAVGAMQ</sequence>
<dbReference type="InterPro" id="IPR032861">
    <property type="entry name" value="TAXi_N"/>
</dbReference>
<evidence type="ECO:0000256" key="5">
    <source>
        <dbReference type="ARBA" id="ARBA00022750"/>
    </source>
</evidence>
<dbReference type="GO" id="GO:0006508">
    <property type="term" value="P:proteolysis"/>
    <property type="evidence" value="ECO:0007669"/>
    <property type="project" value="UniProtKB-KW"/>
</dbReference>
<dbReference type="SUPFAM" id="SSF50630">
    <property type="entry name" value="Acid proteases"/>
    <property type="match status" value="1"/>
</dbReference>
<evidence type="ECO:0000256" key="3">
    <source>
        <dbReference type="ARBA" id="ARBA00022729"/>
    </source>
</evidence>
<evidence type="ECO:0000256" key="4">
    <source>
        <dbReference type="ARBA" id="ARBA00022737"/>
    </source>
</evidence>
<gene>
    <name evidence="12" type="ORF">SHERM_11867</name>
</gene>
<evidence type="ECO:0000256" key="2">
    <source>
        <dbReference type="ARBA" id="ARBA00022670"/>
    </source>
</evidence>
<keyword evidence="3 10" id="KW-0732">Signal</keyword>
<dbReference type="PANTHER" id="PTHR13683">
    <property type="entry name" value="ASPARTYL PROTEASES"/>
    <property type="match status" value="1"/>
</dbReference>
<dbReference type="InterPro" id="IPR021109">
    <property type="entry name" value="Peptidase_aspartic_dom_sf"/>
</dbReference>
<keyword evidence="6" id="KW-0378">Hydrolase</keyword>
<evidence type="ECO:0000259" key="11">
    <source>
        <dbReference type="PROSITE" id="PS51767"/>
    </source>
</evidence>
<dbReference type="Gene3D" id="2.40.70.10">
    <property type="entry name" value="Acid Proteases"/>
    <property type="match status" value="2"/>
</dbReference>
<keyword evidence="2 12" id="KW-0645">Protease</keyword>
<dbReference type="InterPro" id="IPR001461">
    <property type="entry name" value="Aspartic_peptidase_A1"/>
</dbReference>
<dbReference type="GO" id="GO:0004190">
    <property type="term" value="F:aspartic-type endopeptidase activity"/>
    <property type="evidence" value="ECO:0007669"/>
    <property type="project" value="UniProtKB-KW"/>
</dbReference>
<organism evidence="12 13">
    <name type="scientific">Striga hermonthica</name>
    <name type="common">Purple witchweed</name>
    <name type="synonym">Buchnera hermonthica</name>
    <dbReference type="NCBI Taxonomy" id="68872"/>
    <lineage>
        <taxon>Eukaryota</taxon>
        <taxon>Viridiplantae</taxon>
        <taxon>Streptophyta</taxon>
        <taxon>Embryophyta</taxon>
        <taxon>Tracheophyta</taxon>
        <taxon>Spermatophyta</taxon>
        <taxon>Magnoliopsida</taxon>
        <taxon>eudicotyledons</taxon>
        <taxon>Gunneridae</taxon>
        <taxon>Pentapetalae</taxon>
        <taxon>asterids</taxon>
        <taxon>lamiids</taxon>
        <taxon>Lamiales</taxon>
        <taxon>Orobanchaceae</taxon>
        <taxon>Buchnereae</taxon>
        <taxon>Striga</taxon>
    </lineage>
</organism>
<dbReference type="AlphaFoldDB" id="A0A9N7MME4"/>
<reference evidence="12" key="1">
    <citation type="submission" date="2019-12" db="EMBL/GenBank/DDBJ databases">
        <authorList>
            <person name="Scholes J."/>
        </authorList>
    </citation>
    <scope>NUCLEOTIDE SEQUENCE</scope>
</reference>
<dbReference type="InterPro" id="IPR032799">
    <property type="entry name" value="TAXi_C"/>
</dbReference>
<evidence type="ECO:0000256" key="10">
    <source>
        <dbReference type="SAM" id="SignalP"/>
    </source>
</evidence>
<feature type="active site" evidence="9">
    <location>
        <position position="270"/>
    </location>
</feature>
<accession>A0A9N7MME4</accession>
<dbReference type="Proteomes" id="UP001153555">
    <property type="component" value="Unassembled WGS sequence"/>
</dbReference>
<evidence type="ECO:0000313" key="13">
    <source>
        <dbReference type="Proteomes" id="UP001153555"/>
    </source>
</evidence>
<dbReference type="InterPro" id="IPR033121">
    <property type="entry name" value="PEPTIDASE_A1"/>
</dbReference>
<dbReference type="PANTHER" id="PTHR13683:SF227">
    <property type="entry name" value="EUKARYOTIC ASPARTYL PROTEASE FAMILY PROTEIN"/>
    <property type="match status" value="1"/>
</dbReference>
<feature type="domain" description="Peptidase A1" evidence="11">
    <location>
        <begin position="53"/>
        <end position="398"/>
    </location>
</feature>
<name>A0A9N7MME4_STRHE</name>
<dbReference type="PROSITE" id="PS51767">
    <property type="entry name" value="PEPTIDASE_A1"/>
    <property type="match status" value="1"/>
</dbReference>
<feature type="signal peptide" evidence="10">
    <location>
        <begin position="1"/>
        <end position="22"/>
    </location>
</feature>
<feature type="chain" id="PRO_5040403865" description="Aspartic proteinase Asp1" evidence="10">
    <location>
        <begin position="23"/>
        <end position="442"/>
    </location>
</feature>
<keyword evidence="4" id="KW-0677">Repeat</keyword>
<dbReference type="EMBL" id="CACSLK010004199">
    <property type="protein sequence ID" value="CAA0809958.1"/>
    <property type="molecule type" value="Genomic_DNA"/>
</dbReference>
<comment type="caution">
    <text evidence="12">The sequence shown here is derived from an EMBL/GenBank/DDBJ whole genome shotgun (WGS) entry which is preliminary data.</text>
</comment>
<dbReference type="FunFam" id="2.40.70.10:FF:000015">
    <property type="entry name" value="Aspartyl protease family protein"/>
    <property type="match status" value="1"/>
</dbReference>
<feature type="active site" evidence="9">
    <location>
        <position position="71"/>
    </location>
</feature>
<evidence type="ECO:0000256" key="7">
    <source>
        <dbReference type="ARBA" id="ARBA00068871"/>
    </source>
</evidence>
<dbReference type="Pfam" id="PF14543">
    <property type="entry name" value="TAXi_N"/>
    <property type="match status" value="1"/>
</dbReference>
<evidence type="ECO:0000256" key="1">
    <source>
        <dbReference type="ARBA" id="ARBA00007447"/>
    </source>
</evidence>
<evidence type="ECO:0000313" key="12">
    <source>
        <dbReference type="EMBL" id="CAA0809958.1"/>
    </source>
</evidence>
<dbReference type="OrthoDB" id="2747330at2759"/>
<protein>
    <recommendedName>
        <fullName evidence="7">Aspartic proteinase Asp1</fullName>
    </recommendedName>
    <alternativeName>
        <fullName evidence="8">Nucellin-like protein</fullName>
    </alternativeName>
</protein>
<evidence type="ECO:0000256" key="9">
    <source>
        <dbReference type="PIRSR" id="PIRSR601461-1"/>
    </source>
</evidence>